<dbReference type="FunFam" id="2.40.160.210:FF:000001">
    <property type="entry name" value="Acyl-CoA thioesterase II"/>
    <property type="match status" value="1"/>
</dbReference>
<name>A0A7Z0C4H7_9ACTN</name>
<dbReference type="SUPFAM" id="SSF54637">
    <property type="entry name" value="Thioesterase/thiol ester dehydrase-isomerase"/>
    <property type="match status" value="2"/>
</dbReference>
<keyword evidence="4" id="KW-0443">Lipid metabolism</keyword>
<dbReference type="AlphaFoldDB" id="A0A7Z0C4H7"/>
<dbReference type="CDD" id="cd03445">
    <property type="entry name" value="Thioesterase_II_repeat2"/>
    <property type="match status" value="1"/>
</dbReference>
<proteinExistence type="inferred from homology"/>
<dbReference type="PANTHER" id="PTHR11066:SF34">
    <property type="entry name" value="ACYL-COENZYME A THIOESTERASE 8"/>
    <property type="match status" value="1"/>
</dbReference>
<dbReference type="GO" id="GO:0009062">
    <property type="term" value="P:fatty acid catabolic process"/>
    <property type="evidence" value="ECO:0007669"/>
    <property type="project" value="TreeGrafter"/>
</dbReference>
<dbReference type="InterPro" id="IPR025652">
    <property type="entry name" value="TesB_C"/>
</dbReference>
<evidence type="ECO:0000259" key="8">
    <source>
        <dbReference type="Pfam" id="PF02551"/>
    </source>
</evidence>
<dbReference type="PANTHER" id="PTHR11066">
    <property type="entry name" value="ACYL-COA THIOESTERASE"/>
    <property type="match status" value="1"/>
</dbReference>
<organism evidence="10 11">
    <name type="scientific">Nocardioides marinus</name>
    <dbReference type="NCBI Taxonomy" id="374514"/>
    <lineage>
        <taxon>Bacteria</taxon>
        <taxon>Bacillati</taxon>
        <taxon>Actinomycetota</taxon>
        <taxon>Actinomycetes</taxon>
        <taxon>Propionibacteriales</taxon>
        <taxon>Nocardioidaceae</taxon>
        <taxon>Nocardioides</taxon>
    </lineage>
</organism>
<dbReference type="RefSeq" id="WP_179530968.1">
    <property type="nucleotide sequence ID" value="NZ_BAAAPP010000004.1"/>
</dbReference>
<keyword evidence="11" id="KW-1185">Reference proteome</keyword>
<accession>A0A7Z0C4H7</accession>
<dbReference type="InterPro" id="IPR042171">
    <property type="entry name" value="Acyl-CoA_hotdog"/>
</dbReference>
<evidence type="ECO:0000256" key="3">
    <source>
        <dbReference type="ARBA" id="ARBA00022801"/>
    </source>
</evidence>
<comment type="similarity">
    <text evidence="1">Belongs to the C/M/P thioester hydrolase family.</text>
</comment>
<reference evidence="10 11" key="1">
    <citation type="submission" date="2020-07" db="EMBL/GenBank/DDBJ databases">
        <title>Sequencing the genomes of 1000 actinobacteria strains.</title>
        <authorList>
            <person name="Klenk H.-P."/>
        </authorList>
    </citation>
    <scope>NUCLEOTIDE SEQUENCE [LARGE SCALE GENOMIC DNA]</scope>
    <source>
        <strain evidence="10 11">DSM 18248</strain>
    </source>
</reference>
<evidence type="ECO:0000259" key="9">
    <source>
        <dbReference type="Pfam" id="PF13622"/>
    </source>
</evidence>
<comment type="caution">
    <text evidence="10">The sequence shown here is derived from an EMBL/GenBank/DDBJ whole genome shotgun (WGS) entry which is preliminary data.</text>
</comment>
<dbReference type="InterPro" id="IPR003703">
    <property type="entry name" value="Acyl_CoA_thio"/>
</dbReference>
<evidence type="ECO:0000256" key="7">
    <source>
        <dbReference type="ARBA" id="ARBA00079653"/>
    </source>
</evidence>
<evidence type="ECO:0000256" key="6">
    <source>
        <dbReference type="ARBA" id="ARBA00071120"/>
    </source>
</evidence>
<evidence type="ECO:0000256" key="5">
    <source>
        <dbReference type="ARBA" id="ARBA00050943"/>
    </source>
</evidence>
<dbReference type="Pfam" id="PF02551">
    <property type="entry name" value="Acyl_CoA_thio"/>
    <property type="match status" value="1"/>
</dbReference>
<evidence type="ECO:0000256" key="1">
    <source>
        <dbReference type="ARBA" id="ARBA00006538"/>
    </source>
</evidence>
<dbReference type="GO" id="GO:0047617">
    <property type="term" value="F:fatty acyl-CoA hydrolase activity"/>
    <property type="evidence" value="ECO:0007669"/>
    <property type="project" value="UniProtKB-EC"/>
</dbReference>
<protein>
    <recommendedName>
        <fullName evidence="6">Acyl-CoA thioesterase 2</fullName>
    </recommendedName>
    <alternativeName>
        <fullName evidence="7">Thioesterase II</fullName>
    </alternativeName>
</protein>
<dbReference type="InterPro" id="IPR029069">
    <property type="entry name" value="HotDog_dom_sf"/>
</dbReference>
<dbReference type="EMBL" id="JACBZI010000001">
    <property type="protein sequence ID" value="NYI10076.1"/>
    <property type="molecule type" value="Genomic_DNA"/>
</dbReference>
<dbReference type="GO" id="GO:0006637">
    <property type="term" value="P:acyl-CoA metabolic process"/>
    <property type="evidence" value="ECO:0007669"/>
    <property type="project" value="InterPro"/>
</dbReference>
<dbReference type="CDD" id="cd03444">
    <property type="entry name" value="Thioesterase_II_repeat1"/>
    <property type="match status" value="1"/>
</dbReference>
<feature type="domain" description="Acyl-CoA thioesterase 2 C-terminal" evidence="8">
    <location>
        <begin position="169"/>
        <end position="271"/>
    </location>
</feature>
<dbReference type="Pfam" id="PF13622">
    <property type="entry name" value="4HBT_3"/>
    <property type="match status" value="1"/>
</dbReference>
<evidence type="ECO:0000256" key="2">
    <source>
        <dbReference type="ARBA" id="ARBA00011881"/>
    </source>
</evidence>
<dbReference type="Proteomes" id="UP000537326">
    <property type="component" value="Unassembled WGS sequence"/>
</dbReference>
<dbReference type="InterPro" id="IPR049449">
    <property type="entry name" value="TesB_ACOT8-like_N"/>
</dbReference>
<dbReference type="Gene3D" id="2.40.160.210">
    <property type="entry name" value="Acyl-CoA thioesterase, double hotdog domain"/>
    <property type="match status" value="1"/>
</dbReference>
<comment type="catalytic activity">
    <reaction evidence="5">
        <text>a fatty acyl-CoA + H2O = a fatty acid + CoA + H(+)</text>
        <dbReference type="Rhea" id="RHEA:16781"/>
        <dbReference type="ChEBI" id="CHEBI:15377"/>
        <dbReference type="ChEBI" id="CHEBI:15378"/>
        <dbReference type="ChEBI" id="CHEBI:28868"/>
        <dbReference type="ChEBI" id="CHEBI:57287"/>
        <dbReference type="ChEBI" id="CHEBI:77636"/>
        <dbReference type="EC" id="3.1.2.20"/>
    </reaction>
    <physiologicalReaction direction="left-to-right" evidence="5">
        <dbReference type="Rhea" id="RHEA:16782"/>
    </physiologicalReaction>
</comment>
<comment type="subunit">
    <text evidence="2">Homotetramer.</text>
</comment>
<keyword evidence="3 10" id="KW-0378">Hydrolase</keyword>
<evidence type="ECO:0000256" key="4">
    <source>
        <dbReference type="ARBA" id="ARBA00023098"/>
    </source>
</evidence>
<gene>
    <name evidence="10" type="ORF">BKA05_001591</name>
</gene>
<sequence length="287" mass="31532">MPRDVGELLSLLDLETIDDNLFRGAQQASVLPRVFGGQVAAQALVAASRTTDPAYVVHSLHSYFLQPGDTGAPIVYDVEELRSGRSFATRRVLARQHGRPIFVMTTDFQKPEEGLEHQDAFPDDVPAPEDCFDPQAGRGDELSEWAAISMRYVGSSADLLPEDPQRPGRQRFWLKIDGDLPDDPLVHAAAFAYASDMTLAGAALAPHGYRLGGPDIMIASLDHAVWFHEAFRADRWWLYDQHAPRATGGRALINSRVFTEDGRLVGSTAQEALLRRTRPSRAAGEGS</sequence>
<evidence type="ECO:0000313" key="10">
    <source>
        <dbReference type="EMBL" id="NYI10076.1"/>
    </source>
</evidence>
<evidence type="ECO:0000313" key="11">
    <source>
        <dbReference type="Proteomes" id="UP000537326"/>
    </source>
</evidence>
<feature type="domain" description="Acyl-CoA thioesterase-like N-terminal HotDog" evidence="9">
    <location>
        <begin position="33"/>
        <end position="109"/>
    </location>
</feature>